<evidence type="ECO:0000313" key="3">
    <source>
        <dbReference type="Proteomes" id="UP000288079"/>
    </source>
</evidence>
<dbReference type="AlphaFoldDB" id="A0A401LXD9"/>
<sequence>MASKSLVQMSEMMRYMIYETNVPEVALTQELKYIRNYLDLQRLQYDNPNLVSFTLEGIPDKIFVAPMLFIAFIENAFKHCTDKKTTNTIQLLFQIQESKIHFEISNLFDPTKQINKDSSSGIGLSIIKRRLDILYPHRYYLQMNQKNGYFDVSLTIKLT</sequence>
<evidence type="ECO:0000313" key="2">
    <source>
        <dbReference type="EMBL" id="GCB36179.1"/>
    </source>
</evidence>
<dbReference type="GO" id="GO:0000155">
    <property type="term" value="F:phosphorelay sensor kinase activity"/>
    <property type="evidence" value="ECO:0007669"/>
    <property type="project" value="InterPro"/>
</dbReference>
<reference evidence="2 3" key="1">
    <citation type="submission" date="2018-10" db="EMBL/GenBank/DDBJ databases">
        <title>Draft Genome Sequence of Bacteroides sp. KCTC 15687.</title>
        <authorList>
            <person name="Yu S.Y."/>
            <person name="Kim J.S."/>
            <person name="Oh B.S."/>
            <person name="Park S.H."/>
            <person name="Kang S.W."/>
            <person name="Park J.E."/>
            <person name="Choi S.H."/>
            <person name="Han K.I."/>
            <person name="Lee K.C."/>
            <person name="Eom M.K."/>
            <person name="Suh M.K."/>
            <person name="Lee D.H."/>
            <person name="Yoon H."/>
            <person name="Kim B."/>
            <person name="Yang S.J."/>
            <person name="Lee J.S."/>
            <person name="Lee J.H."/>
        </authorList>
    </citation>
    <scope>NUCLEOTIDE SEQUENCE [LARGE SCALE GENOMIC DNA]</scope>
    <source>
        <strain evidence="2 3">KCTC 15687</strain>
    </source>
</reference>
<dbReference type="SUPFAM" id="SSF55874">
    <property type="entry name" value="ATPase domain of HSP90 chaperone/DNA topoisomerase II/histidine kinase"/>
    <property type="match status" value="1"/>
</dbReference>
<dbReference type="PANTHER" id="PTHR34220:SF7">
    <property type="entry name" value="SENSOR HISTIDINE KINASE YPDA"/>
    <property type="match status" value="1"/>
</dbReference>
<dbReference type="GO" id="GO:0016020">
    <property type="term" value="C:membrane"/>
    <property type="evidence" value="ECO:0007669"/>
    <property type="project" value="InterPro"/>
</dbReference>
<dbReference type="Proteomes" id="UP000288079">
    <property type="component" value="Unassembled WGS sequence"/>
</dbReference>
<evidence type="ECO:0000259" key="1">
    <source>
        <dbReference type="Pfam" id="PF06580"/>
    </source>
</evidence>
<gene>
    <name evidence="2" type="ORF">KGMB02408_31240</name>
</gene>
<organism evidence="2 3">
    <name type="scientific">Bacteroides faecalis</name>
    <dbReference type="NCBI Taxonomy" id="2447885"/>
    <lineage>
        <taxon>Bacteria</taxon>
        <taxon>Pseudomonadati</taxon>
        <taxon>Bacteroidota</taxon>
        <taxon>Bacteroidia</taxon>
        <taxon>Bacteroidales</taxon>
        <taxon>Bacteroidaceae</taxon>
        <taxon>Bacteroides</taxon>
    </lineage>
</organism>
<feature type="domain" description="Signal transduction histidine kinase internal region" evidence="1">
    <location>
        <begin position="2"/>
        <end position="47"/>
    </location>
</feature>
<protein>
    <recommendedName>
        <fullName evidence="1">Signal transduction histidine kinase internal region domain-containing protein</fullName>
    </recommendedName>
</protein>
<dbReference type="Pfam" id="PF06580">
    <property type="entry name" value="His_kinase"/>
    <property type="match status" value="1"/>
</dbReference>
<accession>A0A401LXD9</accession>
<dbReference type="InterPro" id="IPR036890">
    <property type="entry name" value="HATPase_C_sf"/>
</dbReference>
<dbReference type="EMBL" id="BHWB01000010">
    <property type="protein sequence ID" value="GCB36179.1"/>
    <property type="molecule type" value="Genomic_DNA"/>
</dbReference>
<keyword evidence="3" id="KW-1185">Reference proteome</keyword>
<proteinExistence type="predicted"/>
<dbReference type="InterPro" id="IPR050640">
    <property type="entry name" value="Bact_2-comp_sensor_kinase"/>
</dbReference>
<dbReference type="PANTHER" id="PTHR34220">
    <property type="entry name" value="SENSOR HISTIDINE KINASE YPDA"/>
    <property type="match status" value="1"/>
</dbReference>
<dbReference type="InterPro" id="IPR010559">
    <property type="entry name" value="Sig_transdc_His_kin_internal"/>
</dbReference>
<comment type="caution">
    <text evidence="2">The sequence shown here is derived from an EMBL/GenBank/DDBJ whole genome shotgun (WGS) entry which is preliminary data.</text>
</comment>
<name>A0A401LXD9_9BACE</name>